<sequence>MRKNKSDRKRSGNWRGAAGDSGVRGVREDKRENLISYCSVWPDGGWNARRKTKSRVKSCRSQQ</sequence>
<evidence type="ECO:0000256" key="1">
    <source>
        <dbReference type="SAM" id="MobiDB-lite"/>
    </source>
</evidence>
<organism evidence="2 3">
    <name type="scientific">Albula glossodonta</name>
    <name type="common">roundjaw bonefish</name>
    <dbReference type="NCBI Taxonomy" id="121402"/>
    <lineage>
        <taxon>Eukaryota</taxon>
        <taxon>Metazoa</taxon>
        <taxon>Chordata</taxon>
        <taxon>Craniata</taxon>
        <taxon>Vertebrata</taxon>
        <taxon>Euteleostomi</taxon>
        <taxon>Actinopterygii</taxon>
        <taxon>Neopterygii</taxon>
        <taxon>Teleostei</taxon>
        <taxon>Albuliformes</taxon>
        <taxon>Albulidae</taxon>
        <taxon>Albula</taxon>
    </lineage>
</organism>
<evidence type="ECO:0000313" key="2">
    <source>
        <dbReference type="EMBL" id="KAG9349033.1"/>
    </source>
</evidence>
<feature type="compositionally biased region" description="Basic residues" evidence="1">
    <location>
        <begin position="1"/>
        <end position="12"/>
    </location>
</feature>
<evidence type="ECO:0000313" key="3">
    <source>
        <dbReference type="Proteomes" id="UP000824540"/>
    </source>
</evidence>
<accession>A0A8T2P690</accession>
<dbReference type="EMBL" id="JAFBMS010000010">
    <property type="protein sequence ID" value="KAG9349033.1"/>
    <property type="molecule type" value="Genomic_DNA"/>
</dbReference>
<dbReference type="AlphaFoldDB" id="A0A8T2P690"/>
<dbReference type="Proteomes" id="UP000824540">
    <property type="component" value="Unassembled WGS sequence"/>
</dbReference>
<feature type="region of interest" description="Disordered" evidence="1">
    <location>
        <begin position="1"/>
        <end position="26"/>
    </location>
</feature>
<comment type="caution">
    <text evidence="2">The sequence shown here is derived from an EMBL/GenBank/DDBJ whole genome shotgun (WGS) entry which is preliminary data.</text>
</comment>
<name>A0A8T2P690_9TELE</name>
<keyword evidence="3" id="KW-1185">Reference proteome</keyword>
<proteinExistence type="predicted"/>
<reference evidence="2" key="1">
    <citation type="thesis" date="2021" institute="BYU ScholarsArchive" country="Provo, UT, USA">
        <title>Applications of and Algorithms for Genome Assembly and Genomic Analyses with an Emphasis on Marine Teleosts.</title>
        <authorList>
            <person name="Pickett B.D."/>
        </authorList>
    </citation>
    <scope>NUCLEOTIDE SEQUENCE</scope>
    <source>
        <strain evidence="2">HI-2016</strain>
    </source>
</reference>
<protein>
    <submittedName>
        <fullName evidence="2">Uncharacterized protein</fullName>
    </submittedName>
</protein>
<gene>
    <name evidence="2" type="ORF">JZ751_029351</name>
</gene>